<dbReference type="AlphaFoldDB" id="A0A3E1NN87"/>
<dbReference type="PANTHER" id="PTHR31616">
    <property type="entry name" value="TREHALASE"/>
    <property type="match status" value="1"/>
</dbReference>
<dbReference type="PANTHER" id="PTHR31616:SF0">
    <property type="entry name" value="GLUCAN 1,4-ALPHA-GLUCOSIDASE"/>
    <property type="match status" value="1"/>
</dbReference>
<accession>A0A3E1NN87</accession>
<gene>
    <name evidence="4" type="ORF">DXN04_32985</name>
</gene>
<dbReference type="GO" id="GO:0005975">
    <property type="term" value="P:carbohydrate metabolic process"/>
    <property type="evidence" value="ECO:0007669"/>
    <property type="project" value="InterPro"/>
</dbReference>
<keyword evidence="2" id="KW-0732">Signal</keyword>
<dbReference type="InterPro" id="IPR012341">
    <property type="entry name" value="6hp_glycosidase-like_sf"/>
</dbReference>
<feature type="chain" id="PRO_5017679911" description="GH15-like domain-containing protein" evidence="2">
    <location>
        <begin position="25"/>
        <end position="636"/>
    </location>
</feature>
<evidence type="ECO:0000313" key="5">
    <source>
        <dbReference type="Proteomes" id="UP000261174"/>
    </source>
</evidence>
<reference evidence="4 5" key="1">
    <citation type="submission" date="2018-08" db="EMBL/GenBank/DDBJ databases">
        <title>Chitinophaga sp. K20C18050901, a novel bacterium isolated from forest soil.</title>
        <authorList>
            <person name="Wang C."/>
        </authorList>
    </citation>
    <scope>NUCLEOTIDE SEQUENCE [LARGE SCALE GENOMIC DNA]</scope>
    <source>
        <strain evidence="4 5">K20C18050901</strain>
    </source>
</reference>
<keyword evidence="5" id="KW-1185">Reference proteome</keyword>
<evidence type="ECO:0000259" key="3">
    <source>
        <dbReference type="Pfam" id="PF00723"/>
    </source>
</evidence>
<dbReference type="InterPro" id="IPR011613">
    <property type="entry name" value="GH15-like"/>
</dbReference>
<dbReference type="InterPro" id="IPR008928">
    <property type="entry name" value="6-hairpin_glycosidase_sf"/>
</dbReference>
<comment type="caution">
    <text evidence="4">The sequence shown here is derived from an EMBL/GenBank/DDBJ whole genome shotgun (WGS) entry which is preliminary data.</text>
</comment>
<keyword evidence="1" id="KW-0812">Transmembrane</keyword>
<feature type="transmembrane region" description="Helical" evidence="1">
    <location>
        <begin position="611"/>
        <end position="635"/>
    </location>
</feature>
<evidence type="ECO:0000256" key="1">
    <source>
        <dbReference type="SAM" id="Phobius"/>
    </source>
</evidence>
<dbReference type="OrthoDB" id="8476964at2"/>
<dbReference type="RefSeq" id="WP_116857688.1">
    <property type="nucleotide sequence ID" value="NZ_QTJV01000021.1"/>
</dbReference>
<feature type="signal peptide" evidence="2">
    <location>
        <begin position="1"/>
        <end position="24"/>
    </location>
</feature>
<dbReference type="GO" id="GO:0004553">
    <property type="term" value="F:hydrolase activity, hydrolyzing O-glycosyl compounds"/>
    <property type="evidence" value="ECO:0007669"/>
    <property type="project" value="TreeGrafter"/>
</dbReference>
<name>A0A3E1NN87_9BACT</name>
<keyword evidence="1" id="KW-1133">Transmembrane helix</keyword>
<dbReference type="EMBL" id="QTJV01000021">
    <property type="protein sequence ID" value="RFM29373.1"/>
    <property type="molecule type" value="Genomic_DNA"/>
</dbReference>
<organism evidence="4 5">
    <name type="scientific">Chitinophaga silvisoli</name>
    <dbReference type="NCBI Taxonomy" id="2291814"/>
    <lineage>
        <taxon>Bacteria</taxon>
        <taxon>Pseudomonadati</taxon>
        <taxon>Bacteroidota</taxon>
        <taxon>Chitinophagia</taxon>
        <taxon>Chitinophagales</taxon>
        <taxon>Chitinophagaceae</taxon>
        <taxon>Chitinophaga</taxon>
    </lineage>
</organism>
<evidence type="ECO:0000256" key="2">
    <source>
        <dbReference type="SAM" id="SignalP"/>
    </source>
</evidence>
<sequence>MKMKTRLLLSFLALLALSSSRANIQPEQSYFKFTTSNGLIVAVYNEKTGGIDYVYPHIFTNTDSSHYVHPFIGNIKLKSAEKPLRTVYVKNTHVISAEFKDFTVYYTASFQQHDKVFYIAVRGPKNIIENLEFDAEMGAGKQVSGIDHLENSLQDLPCLIEGNAITGSVLKQYKGEIYEKYFLYSFTDSRHKDRDIVTKAIKNIRSSPGSYIDTEVKYMRKLIDHCKYPPTLSVKERSLLEQSITMLKMSQVSEYEIFPNSPGQIMASLRPGLWHTAWVRDAAFAIQAMTRLGMYHEARKGLEFMLKAPANKYKHYIYKDGKDYGPGMDYQVSLTRYFGDGSEECDTNDDGPNIEYDDFGLFLIAYIDYVNRSADWAFYNKWNDIATHKIADVIIHCMESNHLIKADSGPWEHHLALTKQYTFTSGVCARGLELLSDAQKRQDLPYEKYKEAAGKIKQAILDHMLVDHKYLKGNAGDMNITDHEYWDGGSFELFANGLIADTNLFKSHMDAYDKRLRIKGERPGYIRLESGDPYENQEWVFINLRIAYAHVQSGNKKAAKPLIDYITAQAAANHNTIPEMISNKPQMEKVPAEKRDIEIWCNCVRDKGDMYIGMIPMVGYGSGAYTLALLSYYGLN</sequence>
<dbReference type="Proteomes" id="UP000261174">
    <property type="component" value="Unassembled WGS sequence"/>
</dbReference>
<keyword evidence="1" id="KW-0472">Membrane</keyword>
<feature type="domain" description="GH15-like" evidence="3">
    <location>
        <begin position="259"/>
        <end position="466"/>
    </location>
</feature>
<dbReference type="Pfam" id="PF00723">
    <property type="entry name" value="Glyco_hydro_15"/>
    <property type="match status" value="1"/>
</dbReference>
<evidence type="ECO:0000313" key="4">
    <source>
        <dbReference type="EMBL" id="RFM29373.1"/>
    </source>
</evidence>
<proteinExistence type="predicted"/>
<dbReference type="SUPFAM" id="SSF48208">
    <property type="entry name" value="Six-hairpin glycosidases"/>
    <property type="match status" value="1"/>
</dbReference>
<protein>
    <recommendedName>
        <fullName evidence="3">GH15-like domain-containing protein</fullName>
    </recommendedName>
</protein>
<dbReference type="Gene3D" id="1.50.10.10">
    <property type="match status" value="1"/>
</dbReference>